<dbReference type="InterPro" id="IPR001841">
    <property type="entry name" value="Znf_RING"/>
</dbReference>
<keyword evidence="8" id="KW-1185">Reference proteome</keyword>
<feature type="transmembrane region" description="Helical" evidence="5">
    <location>
        <begin position="49"/>
        <end position="71"/>
    </location>
</feature>
<evidence type="ECO:0000256" key="5">
    <source>
        <dbReference type="SAM" id="Phobius"/>
    </source>
</evidence>
<evidence type="ECO:0000256" key="2">
    <source>
        <dbReference type="ARBA" id="ARBA00022771"/>
    </source>
</evidence>
<evidence type="ECO:0000259" key="6">
    <source>
        <dbReference type="PROSITE" id="PS50089"/>
    </source>
</evidence>
<keyword evidence="1" id="KW-0479">Metal-binding</keyword>
<dbReference type="GO" id="GO:0008270">
    <property type="term" value="F:zinc ion binding"/>
    <property type="evidence" value="ECO:0007669"/>
    <property type="project" value="UniProtKB-KW"/>
</dbReference>
<dbReference type="GO" id="GO:0061630">
    <property type="term" value="F:ubiquitin protein ligase activity"/>
    <property type="evidence" value="ECO:0007669"/>
    <property type="project" value="TreeGrafter"/>
</dbReference>
<name>A0A8J5XFL9_DIALT</name>
<evidence type="ECO:0000256" key="4">
    <source>
        <dbReference type="PROSITE-ProRule" id="PRU00175"/>
    </source>
</evidence>
<keyword evidence="3" id="KW-0862">Zinc</keyword>
<dbReference type="AlphaFoldDB" id="A0A8J5XFL9"/>
<dbReference type="Proteomes" id="UP000751190">
    <property type="component" value="Unassembled WGS sequence"/>
</dbReference>
<dbReference type="PANTHER" id="PTHR45969:SF69">
    <property type="entry name" value="FINGER DOMAIN PROTEIN, PUTATIVE (AFU_ORTHOLOGUE AFUA_3G12190)-RELATED"/>
    <property type="match status" value="1"/>
</dbReference>
<dbReference type="PROSITE" id="PS50089">
    <property type="entry name" value="ZF_RING_2"/>
    <property type="match status" value="1"/>
</dbReference>
<keyword evidence="5" id="KW-0472">Membrane</keyword>
<dbReference type="Pfam" id="PF13639">
    <property type="entry name" value="zf-RING_2"/>
    <property type="match status" value="1"/>
</dbReference>
<dbReference type="GO" id="GO:0016567">
    <property type="term" value="P:protein ubiquitination"/>
    <property type="evidence" value="ECO:0007669"/>
    <property type="project" value="UniProtKB-UniPathway"/>
</dbReference>
<comment type="caution">
    <text evidence="7">The sequence shown here is derived from an EMBL/GenBank/DDBJ whole genome shotgun (WGS) entry which is preliminary data.</text>
</comment>
<dbReference type="PANTHER" id="PTHR45969">
    <property type="entry name" value="RING ZINC FINGER PROTEIN-RELATED"/>
    <property type="match status" value="1"/>
</dbReference>
<protein>
    <recommendedName>
        <fullName evidence="6">RING-type domain-containing protein</fullName>
    </recommendedName>
</protein>
<keyword evidence="5" id="KW-0812">Transmembrane</keyword>
<reference evidence="7" key="1">
    <citation type="submission" date="2021-05" db="EMBL/GenBank/DDBJ databases">
        <title>The genome of the haptophyte Pavlova lutheri (Diacronema luteri, Pavlovales) - a model for lipid biosynthesis in eukaryotic algae.</title>
        <authorList>
            <person name="Hulatt C.J."/>
            <person name="Posewitz M.C."/>
        </authorList>
    </citation>
    <scope>NUCLEOTIDE SEQUENCE</scope>
    <source>
        <strain evidence="7">NIVA-4/92</strain>
    </source>
</reference>
<dbReference type="InterPro" id="IPR013083">
    <property type="entry name" value="Znf_RING/FYVE/PHD"/>
</dbReference>
<feature type="transmembrane region" description="Helical" evidence="5">
    <location>
        <begin position="105"/>
        <end position="125"/>
    </location>
</feature>
<evidence type="ECO:0000256" key="1">
    <source>
        <dbReference type="ARBA" id="ARBA00022723"/>
    </source>
</evidence>
<proteinExistence type="predicted"/>
<dbReference type="SUPFAM" id="SSF57850">
    <property type="entry name" value="RING/U-box"/>
    <property type="match status" value="1"/>
</dbReference>
<evidence type="ECO:0000313" key="7">
    <source>
        <dbReference type="EMBL" id="KAG8459844.1"/>
    </source>
</evidence>
<feature type="domain" description="RING-type" evidence="6">
    <location>
        <begin position="217"/>
        <end position="259"/>
    </location>
</feature>
<organism evidence="7 8">
    <name type="scientific">Diacronema lutheri</name>
    <name type="common">Unicellular marine alga</name>
    <name type="synonym">Monochrysis lutheri</name>
    <dbReference type="NCBI Taxonomy" id="2081491"/>
    <lineage>
        <taxon>Eukaryota</taxon>
        <taxon>Haptista</taxon>
        <taxon>Haptophyta</taxon>
        <taxon>Pavlovophyceae</taxon>
        <taxon>Pavlovales</taxon>
        <taxon>Pavlovaceae</taxon>
        <taxon>Diacronema</taxon>
    </lineage>
</organism>
<evidence type="ECO:0000256" key="3">
    <source>
        <dbReference type="ARBA" id="ARBA00022833"/>
    </source>
</evidence>
<feature type="transmembrane region" description="Helical" evidence="5">
    <location>
        <begin position="145"/>
        <end position="163"/>
    </location>
</feature>
<dbReference type="Gene3D" id="3.30.40.10">
    <property type="entry name" value="Zinc/RING finger domain, C3HC4 (zinc finger)"/>
    <property type="match status" value="1"/>
</dbReference>
<feature type="transmembrane region" description="Helical" evidence="5">
    <location>
        <begin position="20"/>
        <end position="43"/>
    </location>
</feature>
<dbReference type="SMART" id="SM00184">
    <property type="entry name" value="RING"/>
    <property type="match status" value="1"/>
</dbReference>
<evidence type="ECO:0000313" key="8">
    <source>
        <dbReference type="Proteomes" id="UP000751190"/>
    </source>
</evidence>
<sequence length="283" mass="31616">MTRELAAHFPHEMCILHRLIILVFGGPTCALVSHNALLLRHLWPAHPLLAAWCGLRVSLCVIRPYLWLHVLRAYGRARRQLTPALVAQAFIAAQDEPLVRLNARLGVAFIGWLCCSTAYLVARGWMEGGRTGAEELLWTHCKLNFWSLLVQKVLSIVIFFYLISSETVSRSLLPETLDAYSTVETLTHADVTAAGHASLAAAAQTPDARRVLCTTECIICVREFAVGERVRWLRCPHAFHVECIDEWVLRHKNLCPLCQARIGPPEPSLAELLGEEGEHAHAE</sequence>
<dbReference type="EMBL" id="JAGTXO010000037">
    <property type="protein sequence ID" value="KAG8459844.1"/>
    <property type="molecule type" value="Genomic_DNA"/>
</dbReference>
<dbReference type="UniPathway" id="UPA00143"/>
<accession>A0A8J5XFL9</accession>
<dbReference type="OrthoDB" id="8062037at2759"/>
<keyword evidence="5" id="KW-1133">Transmembrane helix</keyword>
<gene>
    <name evidence="7" type="ORF">KFE25_014407</name>
</gene>
<dbReference type="OMA" id="HTPIADM"/>
<keyword evidence="2 4" id="KW-0863">Zinc-finger</keyword>